<name>A0A4Z0WA39_9GAMM</name>
<dbReference type="CDD" id="cd16841">
    <property type="entry name" value="RraA_family"/>
    <property type="match status" value="1"/>
</dbReference>
<evidence type="ECO:0000256" key="6">
    <source>
        <dbReference type="ARBA" id="ARBA00023239"/>
    </source>
</evidence>
<accession>A0A4Z0WA39</accession>
<dbReference type="AlphaFoldDB" id="A0A4Z0WA39"/>
<dbReference type="NCBIfam" id="TIGR01935">
    <property type="entry name" value="NOT-MenG"/>
    <property type="match status" value="1"/>
</dbReference>
<evidence type="ECO:0000256" key="3">
    <source>
        <dbReference type="ARBA" id="ARBA00008621"/>
    </source>
</evidence>
<dbReference type="InterPro" id="IPR010203">
    <property type="entry name" value="RraA"/>
</dbReference>
<dbReference type="GO" id="GO:0008428">
    <property type="term" value="F:ribonuclease inhibitor activity"/>
    <property type="evidence" value="ECO:0007669"/>
    <property type="project" value="InterPro"/>
</dbReference>
<dbReference type="NCBIfam" id="NF006875">
    <property type="entry name" value="PRK09372.1"/>
    <property type="match status" value="1"/>
</dbReference>
<keyword evidence="12" id="KW-1185">Reference proteome</keyword>
<feature type="binding site" evidence="9">
    <location>
        <begin position="75"/>
        <end position="78"/>
    </location>
    <ligand>
        <name>substrate</name>
    </ligand>
</feature>
<dbReference type="OrthoDB" id="943692at2"/>
<organism evidence="11 12">
    <name type="scientific">Natronospirillum operosum</name>
    <dbReference type="NCBI Taxonomy" id="2759953"/>
    <lineage>
        <taxon>Bacteria</taxon>
        <taxon>Pseudomonadati</taxon>
        <taxon>Pseudomonadota</taxon>
        <taxon>Gammaproteobacteria</taxon>
        <taxon>Oceanospirillales</taxon>
        <taxon>Natronospirillaceae</taxon>
        <taxon>Natronospirillum</taxon>
    </lineage>
</organism>
<dbReference type="EC" id="4.1.1.112" evidence="10"/>
<dbReference type="PANTHER" id="PTHR33254">
    <property type="entry name" value="4-HYDROXY-4-METHYL-2-OXOGLUTARATE ALDOLASE 3-RELATED"/>
    <property type="match status" value="1"/>
</dbReference>
<dbReference type="EMBL" id="SRMF01000017">
    <property type="protein sequence ID" value="TGG90089.1"/>
    <property type="molecule type" value="Genomic_DNA"/>
</dbReference>
<keyword evidence="9" id="KW-0460">Magnesium</keyword>
<evidence type="ECO:0000256" key="5">
    <source>
        <dbReference type="ARBA" id="ARBA00022723"/>
    </source>
</evidence>
<reference evidence="11 12" key="1">
    <citation type="submission" date="2019-04" db="EMBL/GenBank/DDBJ databases">
        <title>Natronospirillum operosus gen. nov., sp. nov., a haloalkaliphilic satellite isolated from decaying biomass of laboratory culture of cyanobacterium Geitlerinema sp. and proposal of Natronospirillaceae fam. nov. and Saccharospirillaceae fam. nov.</title>
        <authorList>
            <person name="Kevbrin V."/>
            <person name="Boltyanskaya Y."/>
            <person name="Koziaeva V."/>
            <person name="Grouzdev D.S."/>
            <person name="Park M."/>
            <person name="Cho J."/>
        </authorList>
    </citation>
    <scope>NUCLEOTIDE SEQUENCE [LARGE SCALE GENOMIC DNA]</scope>
    <source>
        <strain evidence="11 12">G-116</strain>
    </source>
</reference>
<comment type="similarity">
    <text evidence="3 10">Belongs to the class II aldolase/RraA-like family.</text>
</comment>
<dbReference type="PANTHER" id="PTHR33254:SF4">
    <property type="entry name" value="4-HYDROXY-4-METHYL-2-OXOGLUTARATE ALDOLASE 3-RELATED"/>
    <property type="match status" value="1"/>
</dbReference>
<gene>
    <name evidence="11" type="ORF">E4656_19675</name>
</gene>
<proteinExistence type="inferred from homology"/>
<evidence type="ECO:0000256" key="7">
    <source>
        <dbReference type="ARBA" id="ARBA00025046"/>
    </source>
</evidence>
<evidence type="ECO:0000256" key="9">
    <source>
        <dbReference type="PIRSR" id="PIRSR605493-1"/>
    </source>
</evidence>
<evidence type="ECO:0000256" key="10">
    <source>
        <dbReference type="RuleBase" id="RU004338"/>
    </source>
</evidence>
<protein>
    <recommendedName>
        <fullName evidence="10">4-hydroxy-4-methyl-2-oxoglutarate aldolase</fullName>
        <shortName evidence="10">HMG aldolase</shortName>
        <ecNumber evidence="10">4.1.1.112</ecNumber>
        <ecNumber evidence="10">4.1.3.17</ecNumber>
    </recommendedName>
    <alternativeName>
        <fullName evidence="10">Oxaloacetate decarboxylase</fullName>
    </alternativeName>
</protein>
<dbReference type="InterPro" id="IPR005493">
    <property type="entry name" value="RraA/RraA-like"/>
</dbReference>
<keyword evidence="5 9" id="KW-0479">Metal-binding</keyword>
<dbReference type="InterPro" id="IPR036704">
    <property type="entry name" value="RraA/RraA-like_sf"/>
</dbReference>
<feature type="binding site" evidence="9">
    <location>
        <position position="97"/>
    </location>
    <ligand>
        <name>substrate</name>
    </ligand>
</feature>
<keyword evidence="6 10" id="KW-0456">Lyase</keyword>
<evidence type="ECO:0000313" key="11">
    <source>
        <dbReference type="EMBL" id="TGG90089.1"/>
    </source>
</evidence>
<evidence type="ECO:0000256" key="1">
    <source>
        <dbReference type="ARBA" id="ARBA00001342"/>
    </source>
</evidence>
<dbReference type="EC" id="4.1.3.17" evidence="10"/>
<comment type="cofactor">
    <cofactor evidence="9">
        <name>Mg(2+)</name>
        <dbReference type="ChEBI" id="CHEBI:18420"/>
    </cofactor>
</comment>
<evidence type="ECO:0000313" key="12">
    <source>
        <dbReference type="Proteomes" id="UP000297475"/>
    </source>
</evidence>
<comment type="cofactor">
    <cofactor evidence="2 10">
        <name>a divalent metal cation</name>
        <dbReference type="ChEBI" id="CHEBI:60240"/>
    </cofactor>
</comment>
<comment type="catalytic activity">
    <reaction evidence="8 10">
        <text>oxaloacetate + H(+) = pyruvate + CO2</text>
        <dbReference type="Rhea" id="RHEA:15641"/>
        <dbReference type="ChEBI" id="CHEBI:15361"/>
        <dbReference type="ChEBI" id="CHEBI:15378"/>
        <dbReference type="ChEBI" id="CHEBI:16452"/>
        <dbReference type="ChEBI" id="CHEBI:16526"/>
        <dbReference type="EC" id="4.1.1.112"/>
    </reaction>
</comment>
<dbReference type="Pfam" id="PF03737">
    <property type="entry name" value="RraA-like"/>
    <property type="match status" value="1"/>
</dbReference>
<dbReference type="RefSeq" id="WP_135485036.1">
    <property type="nucleotide sequence ID" value="NZ_SRMF01000017.1"/>
</dbReference>
<comment type="caution">
    <text evidence="11">The sequence shown here is derived from an EMBL/GenBank/DDBJ whole genome shotgun (WGS) entry which is preliminary data.</text>
</comment>
<sequence length="158" mass="17092">MTQSTCDLYDEHGDTLQVLPAELICFGGRTRFSGTAVTVKCFEDNSRIKELGVTPGKGKVLIVDGGGSRRCALLGDMIAQDFIDQQWEGVILYGLIRDRQELSGMDLGVKALGSIPRKSTRRGEGQTDLPIQIAGARIHPGDQVFADEDGVVVMPATR</sequence>
<dbReference type="SUPFAM" id="SSF89562">
    <property type="entry name" value="RraA-like"/>
    <property type="match status" value="1"/>
</dbReference>
<evidence type="ECO:0000256" key="8">
    <source>
        <dbReference type="ARBA" id="ARBA00047973"/>
    </source>
</evidence>
<evidence type="ECO:0000256" key="2">
    <source>
        <dbReference type="ARBA" id="ARBA00001968"/>
    </source>
</evidence>
<dbReference type="Proteomes" id="UP000297475">
    <property type="component" value="Unassembled WGS sequence"/>
</dbReference>
<dbReference type="GO" id="GO:0008948">
    <property type="term" value="F:oxaloacetate decarboxylase activity"/>
    <property type="evidence" value="ECO:0007669"/>
    <property type="project" value="UniProtKB-EC"/>
</dbReference>
<evidence type="ECO:0000256" key="4">
    <source>
        <dbReference type="ARBA" id="ARBA00011233"/>
    </source>
</evidence>
<comment type="function">
    <text evidence="7 10">Catalyzes the aldol cleavage of 4-hydroxy-4-methyl-2-oxoglutarate (HMG) into 2 molecules of pyruvate. Also contains a secondary oxaloacetate (OAA) decarboxylase activity due to the common pyruvate enolate transition state formed following C-C bond cleavage in the retro-aldol and decarboxylation reactions.</text>
</comment>
<dbReference type="GO" id="GO:0051252">
    <property type="term" value="P:regulation of RNA metabolic process"/>
    <property type="evidence" value="ECO:0007669"/>
    <property type="project" value="InterPro"/>
</dbReference>
<comment type="catalytic activity">
    <reaction evidence="1 10">
        <text>4-hydroxy-4-methyl-2-oxoglutarate = 2 pyruvate</text>
        <dbReference type="Rhea" id="RHEA:22748"/>
        <dbReference type="ChEBI" id="CHEBI:15361"/>
        <dbReference type="ChEBI" id="CHEBI:58276"/>
        <dbReference type="EC" id="4.1.3.17"/>
    </reaction>
</comment>
<dbReference type="GO" id="GO:0047443">
    <property type="term" value="F:4-hydroxy-4-methyl-2-oxoglutarate aldolase activity"/>
    <property type="evidence" value="ECO:0007669"/>
    <property type="project" value="UniProtKB-EC"/>
</dbReference>
<dbReference type="GO" id="GO:0046872">
    <property type="term" value="F:metal ion binding"/>
    <property type="evidence" value="ECO:0007669"/>
    <property type="project" value="UniProtKB-KW"/>
</dbReference>
<comment type="subunit">
    <text evidence="4 10">Homotrimer.</text>
</comment>
<feature type="binding site" evidence="9">
    <location>
        <position position="98"/>
    </location>
    <ligand>
        <name>Mg(2+)</name>
        <dbReference type="ChEBI" id="CHEBI:18420"/>
    </ligand>
</feature>
<dbReference type="Gene3D" id="3.50.30.40">
    <property type="entry name" value="Ribonuclease E inhibitor RraA/RraA-like"/>
    <property type="match status" value="1"/>
</dbReference>